<dbReference type="InterPro" id="IPR012910">
    <property type="entry name" value="Plug_dom"/>
</dbReference>
<evidence type="ECO:0000259" key="2">
    <source>
        <dbReference type="Pfam" id="PF07715"/>
    </source>
</evidence>
<reference evidence="3 4" key="1">
    <citation type="submission" date="2024-04" db="EMBL/GenBank/DDBJ databases">
        <title>Flavobacterium sp. DGU99 16S ribosomal RNA gene Genome sequencing and assembly.</title>
        <authorList>
            <person name="Park S."/>
        </authorList>
    </citation>
    <scope>NUCLEOTIDE SEQUENCE [LARGE SCALE GENOMIC DNA]</scope>
    <source>
        <strain evidence="3 4">DGU99</strain>
    </source>
</reference>
<keyword evidence="1" id="KW-0732">Signal</keyword>
<dbReference type="Gene3D" id="2.60.40.1930">
    <property type="match status" value="1"/>
</dbReference>
<dbReference type="EMBL" id="JBBYHU010000018">
    <property type="protein sequence ID" value="MEL1241388.1"/>
    <property type="molecule type" value="Genomic_DNA"/>
</dbReference>
<evidence type="ECO:0000313" key="3">
    <source>
        <dbReference type="EMBL" id="MEL1241388.1"/>
    </source>
</evidence>
<accession>A0ABU9HNS2</accession>
<dbReference type="Pfam" id="PF07715">
    <property type="entry name" value="Plug"/>
    <property type="match status" value="1"/>
</dbReference>
<feature type="chain" id="PRO_5046631332" evidence="1">
    <location>
        <begin position="29"/>
        <end position="812"/>
    </location>
</feature>
<proteinExistence type="predicted"/>
<feature type="signal peptide" evidence="1">
    <location>
        <begin position="1"/>
        <end position="28"/>
    </location>
</feature>
<dbReference type="InterPro" id="IPR037066">
    <property type="entry name" value="Plug_dom_sf"/>
</dbReference>
<organism evidence="3 4">
    <name type="scientific">Flavobacterium flavipallidum</name>
    <dbReference type="NCBI Taxonomy" id="3139140"/>
    <lineage>
        <taxon>Bacteria</taxon>
        <taxon>Pseudomonadati</taxon>
        <taxon>Bacteroidota</taxon>
        <taxon>Flavobacteriia</taxon>
        <taxon>Flavobacteriales</taxon>
        <taxon>Flavobacteriaceae</taxon>
        <taxon>Flavobacterium</taxon>
    </lineage>
</organism>
<evidence type="ECO:0000256" key="1">
    <source>
        <dbReference type="SAM" id="SignalP"/>
    </source>
</evidence>
<dbReference type="Gene3D" id="2.170.130.10">
    <property type="entry name" value="TonB-dependent receptor, plug domain"/>
    <property type="match status" value="1"/>
</dbReference>
<evidence type="ECO:0000313" key="4">
    <source>
        <dbReference type="Proteomes" id="UP001398556"/>
    </source>
</evidence>
<comment type="caution">
    <text evidence="3">The sequence shown here is derived from an EMBL/GenBank/DDBJ whole genome shotgun (WGS) entry which is preliminary data.</text>
</comment>
<feature type="domain" description="TonB-dependent receptor plug" evidence="2">
    <location>
        <begin position="624"/>
        <end position="705"/>
    </location>
</feature>
<dbReference type="RefSeq" id="WP_341700606.1">
    <property type="nucleotide sequence ID" value="NZ_JBBYHU010000018.1"/>
</dbReference>
<dbReference type="Proteomes" id="UP001398556">
    <property type="component" value="Unassembled WGS sequence"/>
</dbReference>
<protein>
    <submittedName>
        <fullName evidence="3">Plug domain-containing protein</fullName>
    </submittedName>
</protein>
<keyword evidence="4" id="KW-1185">Reference proteome</keyword>
<sequence length="812" mass="92030">MMKTAFGNSACLIICWFCLLFSFSFLQAQEQKKISDIEKIYLHTDRSTYCVGEDLWYKAYDVRAYNNILFDRSNLLYVELINSESRIIARNKTNIEMGLGYGDFQLTDSLGVKPGKYQLRAYTNWDRNFGEDFVFKKEIEILDVFEMHSKTPAAVKTTPVKKTAATPDKPLINENEFQIDFFPEGGSLLENTASIVGFKAVDSGGNPIEVNGEIYDSANDLIGNFQSVHDGMGKFQMIPLEGKNYYAKIKTANGLSMKKDLPQATKLGYLLSYRNVKGRNFVTISTNQSTLTQNPSAALQVQCTARGISYLETTQTMSELSLSFELPKDKTPEGISQITIFDATNKPQSERLVYIEKESDLLVQLIADKVIYTPNEKATISVSSKSKEGAVKSASYSMSVTDMNGVLDEKEYESNICSYFLMEADIRGKVNRPAYYFDTNNPKRLEHLDNLLLTQGWRDFVWKNLAITNDDTFFKVEKGITISGRVKQLFANKPLENSYVSLALMNKKRRNFFSVKPDSVGIFKFENMMFSGKTNMFLTSVNEKGKFRGEIILDTLEQAPILTSFKNESFFWSGNTRLIAENIFKKNVAFGVKPENILNEVNITAKKKVTSKSYFGLPENSYVSDEDVKTFTNIYDLITQKIPGVINDGDSVRFLRNQATPLFVLNGFQVTKSEIDVIQPQDVERIDVIRGMQATMFFGEEAADGLIAIYIKPNAANRSKERSYAIKQELDGYYIERVFYNPTPEQVQLDLDNKLSVRNTLYWNPYVHPDKQGNATVSYYNTKAETKVKVNLQGMTAGGVPVFKNVFYSIKK</sequence>
<gene>
    <name evidence="3" type="ORF">AAEO59_10045</name>
</gene>
<name>A0ABU9HNS2_9FLAO</name>
<dbReference type="SUPFAM" id="SSF56935">
    <property type="entry name" value="Porins"/>
    <property type="match status" value="1"/>
</dbReference>